<proteinExistence type="predicted"/>
<dbReference type="EMBL" id="SOZD01000001">
    <property type="protein sequence ID" value="TFF27297.1"/>
    <property type="molecule type" value="Genomic_DNA"/>
</dbReference>
<evidence type="ECO:0000313" key="1">
    <source>
        <dbReference type="EMBL" id="TFF27297.1"/>
    </source>
</evidence>
<sequence>MKRRYTRRTPPALTLGTIAATGMVLYGCGDDTPKEVAFTTPQQCADAGIDAQICEAEYQQALQKHLTEAPHYASLQECEAAIGEGKCFQAGGSSNQTSAGQTSGSGSGFFVPFMTGYLVSSALSNLSNYSAYRDYRYSSGYSSTPIYRTRSGDTVTSTISNGKSVSRPVNVNTRTVSRSGFGGWSSSSRGGGGFFGG</sequence>
<gene>
    <name evidence="1" type="ORF">E3C22_02170</name>
</gene>
<dbReference type="Proteomes" id="UP000298179">
    <property type="component" value="Unassembled WGS sequence"/>
</dbReference>
<protein>
    <submittedName>
        <fullName evidence="1">DUF1190 domain-containing protein</fullName>
    </submittedName>
</protein>
<accession>A0A4Y8RU12</accession>
<evidence type="ECO:0000313" key="2">
    <source>
        <dbReference type="Proteomes" id="UP000298179"/>
    </source>
</evidence>
<dbReference type="Pfam" id="PF06693">
    <property type="entry name" value="DUF1190"/>
    <property type="match status" value="1"/>
</dbReference>
<name>A0A4Y8RU12_9HYPH</name>
<comment type="caution">
    <text evidence="1">The sequence shown here is derived from an EMBL/GenBank/DDBJ whole genome shotgun (WGS) entry which is preliminary data.</text>
</comment>
<organism evidence="1 2">
    <name type="scientific">Jiella endophytica</name>
    <dbReference type="NCBI Taxonomy" id="2558362"/>
    <lineage>
        <taxon>Bacteria</taxon>
        <taxon>Pseudomonadati</taxon>
        <taxon>Pseudomonadota</taxon>
        <taxon>Alphaproteobacteria</taxon>
        <taxon>Hyphomicrobiales</taxon>
        <taxon>Aurantimonadaceae</taxon>
        <taxon>Jiella</taxon>
    </lineage>
</organism>
<dbReference type="InterPro" id="IPR009576">
    <property type="entry name" value="Biofilm_formation_YgiB"/>
</dbReference>
<keyword evidence="2" id="KW-1185">Reference proteome</keyword>
<dbReference type="RefSeq" id="WP_134759771.1">
    <property type="nucleotide sequence ID" value="NZ_SOZD01000001.1"/>
</dbReference>
<reference evidence="1 2" key="1">
    <citation type="submission" date="2019-03" db="EMBL/GenBank/DDBJ databases">
        <title>Jiella endophytica sp. nov., a novel endophytic bacterium isolated from root of Ficus microcarpa Linn. f.</title>
        <authorList>
            <person name="Tuo L."/>
        </authorList>
    </citation>
    <scope>NUCLEOTIDE SEQUENCE [LARGE SCALE GENOMIC DNA]</scope>
    <source>
        <strain evidence="1 2">CBS5Q-3</strain>
    </source>
</reference>
<dbReference type="OrthoDB" id="8160435at2"/>
<dbReference type="PROSITE" id="PS51257">
    <property type="entry name" value="PROKAR_LIPOPROTEIN"/>
    <property type="match status" value="1"/>
</dbReference>
<dbReference type="AlphaFoldDB" id="A0A4Y8RU12"/>